<dbReference type="EMBL" id="VUMD01000028">
    <property type="protein sequence ID" value="MSS38539.1"/>
    <property type="molecule type" value="Genomic_DNA"/>
</dbReference>
<evidence type="ECO:0000313" key="2">
    <source>
        <dbReference type="Proteomes" id="UP000429958"/>
    </source>
</evidence>
<comment type="caution">
    <text evidence="1">The sequence shown here is derived from an EMBL/GenBank/DDBJ whole genome shotgun (WGS) entry which is preliminary data.</text>
</comment>
<accession>A0A7X2NP88</accession>
<protein>
    <submittedName>
        <fullName evidence="1">Uncharacterized protein</fullName>
    </submittedName>
</protein>
<organism evidence="1 2">
    <name type="scientific">Clostridium porci</name>
    <dbReference type="NCBI Taxonomy" id="2605778"/>
    <lineage>
        <taxon>Bacteria</taxon>
        <taxon>Bacillati</taxon>
        <taxon>Bacillota</taxon>
        <taxon>Clostridia</taxon>
        <taxon>Eubacteriales</taxon>
        <taxon>Clostridiaceae</taxon>
        <taxon>Clostridium</taxon>
    </lineage>
</organism>
<reference evidence="1 2" key="1">
    <citation type="submission" date="2019-08" db="EMBL/GenBank/DDBJ databases">
        <title>In-depth cultivation of the pig gut microbiome towards novel bacterial diversity and tailored functional studies.</title>
        <authorList>
            <person name="Wylensek D."/>
            <person name="Hitch T.C.A."/>
            <person name="Clavel T."/>
        </authorList>
    </citation>
    <scope>NUCLEOTIDE SEQUENCE [LARGE SCALE GENOMIC DNA]</scope>
    <source>
        <strain evidence="1 2">WCA-389-WT-23D1</strain>
    </source>
</reference>
<sequence>MQIGSNTYKLILLDTNAIREIVMNVNLSGKGFLEKFFNEQQNKYAPCFSIYNVIELMPYQDIYEKFLEFFSIIPCLMIFPVKSIFQKEVECYFTEQSFIIDNQIANAFTPYVSKDNYNCKKFFVKLAEQPVLMNNIALEVKQFPAIAKAWEDKRKSTEIMLKAQHLPLNMIDEKFYRAHERETIIKDLMNFGIVVPEDIDISQLPASRVMEYSQFVRIFQTQKSLKANDVMDIQISSIIPYVDAVITENFQADVYRKAKRIISQMKGLEIYTLKDIRLN</sequence>
<proteinExistence type="predicted"/>
<evidence type="ECO:0000313" key="1">
    <source>
        <dbReference type="EMBL" id="MSS38539.1"/>
    </source>
</evidence>
<dbReference type="AlphaFoldDB" id="A0A7X2NP88"/>
<keyword evidence="2" id="KW-1185">Reference proteome</keyword>
<dbReference type="Proteomes" id="UP000429958">
    <property type="component" value="Unassembled WGS sequence"/>
</dbReference>
<dbReference type="RefSeq" id="WP_154473926.1">
    <property type="nucleotide sequence ID" value="NZ_VUMD01000028.1"/>
</dbReference>
<name>A0A7X2NP88_9CLOT</name>
<gene>
    <name evidence="1" type="ORF">FYJ39_19000</name>
</gene>